<dbReference type="SUPFAM" id="SSF88723">
    <property type="entry name" value="PIN domain-like"/>
    <property type="match status" value="1"/>
</dbReference>
<sequence length="138" mass="14903">MMTGAAAASTMTSVVYLDTSAAVKLLSDERESDRLRSYLDEGPTLVSSDLLETELRRIGIRHDIDQVLITAVLDGVTLTPLRRDQFREAGLYPQIGLRSLDALHLAGALDIEASAILTYDIRLAEAARAHGLEVVAPG</sequence>
<dbReference type="Pfam" id="PF01850">
    <property type="entry name" value="PIN"/>
    <property type="match status" value="1"/>
</dbReference>
<name>A0ABN2WUM2_9MICO</name>
<dbReference type="Gene3D" id="3.40.50.1010">
    <property type="entry name" value="5'-nuclease"/>
    <property type="match status" value="1"/>
</dbReference>
<evidence type="ECO:0000256" key="3">
    <source>
        <dbReference type="ARBA" id="ARBA00022801"/>
    </source>
</evidence>
<feature type="domain" description="PIN" evidence="5">
    <location>
        <begin position="15"/>
        <end position="128"/>
    </location>
</feature>
<dbReference type="CDD" id="cd09874">
    <property type="entry name" value="PIN_MT3492-like"/>
    <property type="match status" value="1"/>
</dbReference>
<dbReference type="Proteomes" id="UP001500984">
    <property type="component" value="Unassembled WGS sequence"/>
</dbReference>
<evidence type="ECO:0000313" key="6">
    <source>
        <dbReference type="EMBL" id="GAA2098573.1"/>
    </source>
</evidence>
<comment type="caution">
    <text evidence="6">The sequence shown here is derived from an EMBL/GenBank/DDBJ whole genome shotgun (WGS) entry which is preliminary data.</text>
</comment>
<keyword evidence="7" id="KW-1185">Reference proteome</keyword>
<organism evidence="6 7">
    <name type="scientific">Brevibacterium salitolerans</name>
    <dbReference type="NCBI Taxonomy" id="1403566"/>
    <lineage>
        <taxon>Bacteria</taxon>
        <taxon>Bacillati</taxon>
        <taxon>Actinomycetota</taxon>
        <taxon>Actinomycetes</taxon>
        <taxon>Micrococcales</taxon>
        <taxon>Brevibacteriaceae</taxon>
        <taxon>Brevibacterium</taxon>
    </lineage>
</organism>
<proteinExistence type="predicted"/>
<dbReference type="InterPro" id="IPR029060">
    <property type="entry name" value="PIN-like_dom_sf"/>
</dbReference>
<dbReference type="EMBL" id="BAAAPZ010000008">
    <property type="protein sequence ID" value="GAA2098573.1"/>
    <property type="molecule type" value="Genomic_DNA"/>
</dbReference>
<keyword evidence="1" id="KW-0540">Nuclease</keyword>
<protein>
    <submittedName>
        <fullName evidence="6">Type II toxin-antitoxin system VapC family toxin</fullName>
    </submittedName>
</protein>
<evidence type="ECO:0000256" key="4">
    <source>
        <dbReference type="ARBA" id="ARBA00022842"/>
    </source>
</evidence>
<dbReference type="RefSeq" id="WP_291792974.1">
    <property type="nucleotide sequence ID" value="NZ_BAAAPZ010000008.1"/>
</dbReference>
<evidence type="ECO:0000313" key="7">
    <source>
        <dbReference type="Proteomes" id="UP001500984"/>
    </source>
</evidence>
<reference evidence="6 7" key="1">
    <citation type="journal article" date="2019" name="Int. J. Syst. Evol. Microbiol.">
        <title>The Global Catalogue of Microorganisms (GCM) 10K type strain sequencing project: providing services to taxonomists for standard genome sequencing and annotation.</title>
        <authorList>
            <consortium name="The Broad Institute Genomics Platform"/>
            <consortium name="The Broad Institute Genome Sequencing Center for Infectious Disease"/>
            <person name="Wu L."/>
            <person name="Ma J."/>
        </authorList>
    </citation>
    <scope>NUCLEOTIDE SEQUENCE [LARGE SCALE GENOMIC DNA]</scope>
    <source>
        <strain evidence="6 7">JCM 15900</strain>
    </source>
</reference>
<dbReference type="InterPro" id="IPR002716">
    <property type="entry name" value="PIN_dom"/>
</dbReference>
<evidence type="ECO:0000259" key="5">
    <source>
        <dbReference type="Pfam" id="PF01850"/>
    </source>
</evidence>
<evidence type="ECO:0000256" key="1">
    <source>
        <dbReference type="ARBA" id="ARBA00022722"/>
    </source>
</evidence>
<accession>A0ABN2WUM2</accession>
<gene>
    <name evidence="6" type="ORF">GCM10009823_19910</name>
</gene>
<keyword evidence="2" id="KW-0479">Metal-binding</keyword>
<keyword evidence="3" id="KW-0378">Hydrolase</keyword>
<evidence type="ECO:0000256" key="2">
    <source>
        <dbReference type="ARBA" id="ARBA00022723"/>
    </source>
</evidence>
<keyword evidence="4" id="KW-0460">Magnesium</keyword>